<gene>
    <name evidence="3" type="ORF">H8707_14150</name>
</gene>
<name>A0A926EXF2_9FIRM</name>
<evidence type="ECO:0000259" key="2">
    <source>
        <dbReference type="Pfam" id="PF07261"/>
    </source>
</evidence>
<protein>
    <recommendedName>
        <fullName evidence="2">DnaB/C C-terminal domain-containing protein</fullName>
    </recommendedName>
</protein>
<dbReference type="InterPro" id="IPR006343">
    <property type="entry name" value="DnaB/C_C"/>
</dbReference>
<feature type="domain" description="DnaB/C C-terminal" evidence="2">
    <location>
        <begin position="177"/>
        <end position="232"/>
    </location>
</feature>
<accession>A0A926EXF2</accession>
<dbReference type="InterPro" id="IPR034829">
    <property type="entry name" value="DnaD-like_sf"/>
</dbReference>
<dbReference type="Gene3D" id="1.10.10.630">
    <property type="entry name" value="DnaD domain-like"/>
    <property type="match status" value="1"/>
</dbReference>
<dbReference type="AlphaFoldDB" id="A0A926EXF2"/>
<reference evidence="3" key="1">
    <citation type="submission" date="2020-08" db="EMBL/GenBank/DDBJ databases">
        <title>Genome public.</title>
        <authorList>
            <person name="Liu C."/>
            <person name="Sun Q."/>
        </authorList>
    </citation>
    <scope>NUCLEOTIDE SEQUENCE</scope>
    <source>
        <strain evidence="3">BX21</strain>
    </source>
</reference>
<keyword evidence="4" id="KW-1185">Reference proteome</keyword>
<dbReference type="Proteomes" id="UP000601171">
    <property type="component" value="Unassembled WGS sequence"/>
</dbReference>
<comment type="caution">
    <text evidence="3">The sequence shown here is derived from an EMBL/GenBank/DDBJ whole genome shotgun (WGS) entry which is preliminary data.</text>
</comment>
<evidence type="ECO:0000313" key="3">
    <source>
        <dbReference type="EMBL" id="MBC8589356.1"/>
    </source>
</evidence>
<evidence type="ECO:0000313" key="4">
    <source>
        <dbReference type="Proteomes" id="UP000601171"/>
    </source>
</evidence>
<organism evidence="3 4">
    <name type="scientific">Paratissierella segnis</name>
    <dbReference type="NCBI Taxonomy" id="2763679"/>
    <lineage>
        <taxon>Bacteria</taxon>
        <taxon>Bacillati</taxon>
        <taxon>Bacillota</taxon>
        <taxon>Tissierellia</taxon>
        <taxon>Tissierellales</taxon>
        <taxon>Tissierellaceae</taxon>
        <taxon>Paratissierella</taxon>
    </lineage>
</organism>
<sequence>MNYIKELNAFYDWLETNSLSTSAIALWHALMHINNKAGWAEEFGVAASVLCIKTGLADRTIRSARNELKQKGRIEWNTRRGNQSAIYKMIPLIDNLPAISAGNKCQQDDNNPLSVINADKYAGNHADKCTDSSAGNHATLNKLNKTKRNDIYSTSTGSEDERFVSDKEFSELAKLYQQVIGQPNAFTAQWISDVKAAYGFEWVKNAMLEAESRGKRSKKYTEGILENWKSNGGMKLSSDKADINKKRTKFHNFEQRSDNYTNDQLEEIMEKKRQAAMERMKGEKSI</sequence>
<dbReference type="RefSeq" id="WP_262430824.1">
    <property type="nucleotide sequence ID" value="NZ_JACRTG010000034.1"/>
</dbReference>
<proteinExistence type="inferred from homology"/>
<dbReference type="EMBL" id="JACRTG010000034">
    <property type="protein sequence ID" value="MBC8589356.1"/>
    <property type="molecule type" value="Genomic_DNA"/>
</dbReference>
<comment type="similarity">
    <text evidence="1">Belongs to the DnaB/DnaD family.</text>
</comment>
<evidence type="ECO:0000256" key="1">
    <source>
        <dbReference type="ARBA" id="ARBA00093462"/>
    </source>
</evidence>
<dbReference type="Pfam" id="PF07261">
    <property type="entry name" value="DnaB_2"/>
    <property type="match status" value="1"/>
</dbReference>
<dbReference type="SUPFAM" id="SSF158499">
    <property type="entry name" value="DnaD domain-like"/>
    <property type="match status" value="1"/>
</dbReference>